<sequence length="160" mass="17792">MKKLILTLCLLVGSYSFAQMAVVDAGANQQIAKQITQSAAQIKQLEKSYSLLKDAQEKYQKVNGYIQQMGQLQNIINMQKQAINNSNKVLEKARKGKFDVSGIKNQLAQISGSIKTVQALLNNGMFNMSDSERITLLENEYSKVKSANAKISVKLIKLSY</sequence>
<evidence type="ECO:0008006" key="5">
    <source>
        <dbReference type="Google" id="ProtNLM"/>
    </source>
</evidence>
<evidence type="ECO:0000313" key="3">
    <source>
        <dbReference type="EMBL" id="SIS89960.1"/>
    </source>
</evidence>
<keyword evidence="1" id="KW-0175">Coiled coil</keyword>
<dbReference type="RefSeq" id="WP_143745553.1">
    <property type="nucleotide sequence ID" value="NZ_FTOI01000010.1"/>
</dbReference>
<reference evidence="4" key="1">
    <citation type="submission" date="2017-01" db="EMBL/GenBank/DDBJ databases">
        <authorList>
            <person name="Varghese N."/>
            <person name="Submissions S."/>
        </authorList>
    </citation>
    <scope>NUCLEOTIDE SEQUENCE [LARGE SCALE GENOMIC DNA]</scope>
    <source>
        <strain evidence="4">DSM 23145</strain>
    </source>
</reference>
<proteinExistence type="predicted"/>
<feature type="signal peptide" evidence="2">
    <location>
        <begin position="1"/>
        <end position="18"/>
    </location>
</feature>
<evidence type="ECO:0000256" key="2">
    <source>
        <dbReference type="SAM" id="SignalP"/>
    </source>
</evidence>
<dbReference type="OrthoDB" id="1256416at2"/>
<organism evidence="3 4">
    <name type="scientific">Kaistella chaponensis</name>
    <dbReference type="NCBI Taxonomy" id="713588"/>
    <lineage>
        <taxon>Bacteria</taxon>
        <taxon>Pseudomonadati</taxon>
        <taxon>Bacteroidota</taxon>
        <taxon>Flavobacteriia</taxon>
        <taxon>Flavobacteriales</taxon>
        <taxon>Weeksellaceae</taxon>
        <taxon>Chryseobacterium group</taxon>
        <taxon>Kaistella</taxon>
    </lineage>
</organism>
<accession>A0A1N7MV49</accession>
<feature type="coiled-coil region" evidence="1">
    <location>
        <begin position="28"/>
        <end position="62"/>
    </location>
</feature>
<evidence type="ECO:0000256" key="1">
    <source>
        <dbReference type="SAM" id="Coils"/>
    </source>
</evidence>
<dbReference type="AlphaFoldDB" id="A0A1N7MV49"/>
<keyword evidence="2" id="KW-0732">Signal</keyword>
<keyword evidence="4" id="KW-1185">Reference proteome</keyword>
<name>A0A1N7MV49_9FLAO</name>
<dbReference type="Proteomes" id="UP000185839">
    <property type="component" value="Unassembled WGS sequence"/>
</dbReference>
<protein>
    <recommendedName>
        <fullName evidence="5">Conjugal transfer protein</fullName>
    </recommendedName>
</protein>
<feature type="chain" id="PRO_5012681533" description="Conjugal transfer protein" evidence="2">
    <location>
        <begin position="19"/>
        <end position="160"/>
    </location>
</feature>
<dbReference type="EMBL" id="FTOI01000010">
    <property type="protein sequence ID" value="SIS89960.1"/>
    <property type="molecule type" value="Genomic_DNA"/>
</dbReference>
<dbReference type="STRING" id="713588.SAMN05421789_11067"/>
<evidence type="ECO:0000313" key="4">
    <source>
        <dbReference type="Proteomes" id="UP000185839"/>
    </source>
</evidence>
<gene>
    <name evidence="3" type="ORF">SAMN05421789_11067</name>
</gene>